<dbReference type="InterPro" id="IPR038726">
    <property type="entry name" value="PDDEXK_AddAB-type"/>
</dbReference>
<evidence type="ECO:0000256" key="4">
    <source>
        <dbReference type="ARBA" id="ARBA00022806"/>
    </source>
</evidence>
<feature type="domain" description="UvrD-like helicase ATP-binding" evidence="13">
    <location>
        <begin position="195"/>
        <end position="494"/>
    </location>
</feature>
<evidence type="ECO:0000256" key="3">
    <source>
        <dbReference type="ARBA" id="ARBA00022801"/>
    </source>
</evidence>
<keyword evidence="3 12" id="KW-0378">Hydrolase</keyword>
<evidence type="ECO:0000256" key="12">
    <source>
        <dbReference type="PROSITE-ProRule" id="PRU00560"/>
    </source>
</evidence>
<evidence type="ECO:0000259" key="13">
    <source>
        <dbReference type="PROSITE" id="PS51198"/>
    </source>
</evidence>
<comment type="similarity">
    <text evidence="1">Belongs to the helicase family. UvrD subfamily.</text>
</comment>
<dbReference type="Gene3D" id="1.10.10.160">
    <property type="match status" value="1"/>
</dbReference>
<organism evidence="15 16">
    <name type="scientific">Chitinibacter fontanus</name>
    <dbReference type="NCBI Taxonomy" id="1737446"/>
    <lineage>
        <taxon>Bacteria</taxon>
        <taxon>Pseudomonadati</taxon>
        <taxon>Pseudomonadota</taxon>
        <taxon>Betaproteobacteria</taxon>
        <taxon>Neisseriales</taxon>
        <taxon>Chitinibacteraceae</taxon>
        <taxon>Chitinibacter</taxon>
    </lineage>
</organism>
<dbReference type="PROSITE" id="PS51217">
    <property type="entry name" value="UVRD_HELICASE_CTER"/>
    <property type="match status" value="1"/>
</dbReference>
<dbReference type="SUPFAM" id="SSF52540">
    <property type="entry name" value="P-loop containing nucleoside triphosphate hydrolases"/>
    <property type="match status" value="1"/>
</dbReference>
<dbReference type="RefSeq" id="WP_180307999.1">
    <property type="nucleotide sequence ID" value="NZ_CP058952.1"/>
</dbReference>
<dbReference type="Pfam" id="PF13361">
    <property type="entry name" value="UvrD_C"/>
    <property type="match status" value="2"/>
</dbReference>
<dbReference type="Pfam" id="PF12705">
    <property type="entry name" value="PDDEXK_1"/>
    <property type="match status" value="1"/>
</dbReference>
<keyword evidence="6" id="KW-0238">DNA-binding</keyword>
<dbReference type="InterPro" id="IPR013986">
    <property type="entry name" value="DExx_box_DNA_helicase_dom_sf"/>
</dbReference>
<evidence type="ECO:0000256" key="9">
    <source>
        <dbReference type="ARBA" id="ARBA00034808"/>
    </source>
</evidence>
<dbReference type="EMBL" id="CP058952">
    <property type="protein sequence ID" value="QLI80865.1"/>
    <property type="molecule type" value="Genomic_DNA"/>
</dbReference>
<dbReference type="PANTHER" id="PTHR11070">
    <property type="entry name" value="UVRD / RECB / PCRA DNA HELICASE FAMILY MEMBER"/>
    <property type="match status" value="1"/>
</dbReference>
<gene>
    <name evidence="15" type="ORF">HZU75_04600</name>
</gene>
<dbReference type="InterPro" id="IPR027417">
    <property type="entry name" value="P-loop_NTPase"/>
</dbReference>
<keyword evidence="7" id="KW-0413">Isomerase</keyword>
<comment type="catalytic activity">
    <reaction evidence="8">
        <text>Couples ATP hydrolysis with the unwinding of duplex DNA by translocating in the 3'-5' direction.</text>
        <dbReference type="EC" id="5.6.2.4"/>
    </reaction>
</comment>
<protein>
    <recommendedName>
        <fullName evidence="9">DNA 3'-5' helicase</fullName>
        <ecNumber evidence="9">5.6.2.4</ecNumber>
    </recommendedName>
    <alternativeName>
        <fullName evidence="10">DNA 3'-5' helicase II</fullName>
    </alternativeName>
</protein>
<evidence type="ECO:0000256" key="7">
    <source>
        <dbReference type="ARBA" id="ARBA00023235"/>
    </source>
</evidence>
<evidence type="ECO:0000256" key="1">
    <source>
        <dbReference type="ARBA" id="ARBA00009922"/>
    </source>
</evidence>
<name>A0A7D5Z9L3_9NEIS</name>
<dbReference type="GO" id="GO:0003677">
    <property type="term" value="F:DNA binding"/>
    <property type="evidence" value="ECO:0007669"/>
    <property type="project" value="UniProtKB-KW"/>
</dbReference>
<feature type="binding site" evidence="12">
    <location>
        <begin position="216"/>
        <end position="223"/>
    </location>
    <ligand>
        <name>ATP</name>
        <dbReference type="ChEBI" id="CHEBI:30616"/>
    </ligand>
</feature>
<dbReference type="PANTHER" id="PTHR11070:SF2">
    <property type="entry name" value="ATP-DEPENDENT DNA HELICASE SRS2"/>
    <property type="match status" value="1"/>
</dbReference>
<evidence type="ECO:0000256" key="6">
    <source>
        <dbReference type="ARBA" id="ARBA00023125"/>
    </source>
</evidence>
<dbReference type="AlphaFoldDB" id="A0A7D5Z9L3"/>
<dbReference type="KEGG" id="cfon:HZU75_04600"/>
<dbReference type="InterPro" id="IPR000212">
    <property type="entry name" value="DNA_helicase_UvrD/REP"/>
</dbReference>
<evidence type="ECO:0000256" key="2">
    <source>
        <dbReference type="ARBA" id="ARBA00022741"/>
    </source>
</evidence>
<dbReference type="Gene3D" id="3.40.50.300">
    <property type="entry name" value="P-loop containing nucleotide triphosphate hydrolases"/>
    <property type="match status" value="2"/>
</dbReference>
<dbReference type="InterPro" id="IPR014016">
    <property type="entry name" value="UvrD-like_ATP-bd"/>
</dbReference>
<dbReference type="EC" id="5.6.2.4" evidence="9"/>
<evidence type="ECO:0000256" key="5">
    <source>
        <dbReference type="ARBA" id="ARBA00022840"/>
    </source>
</evidence>
<evidence type="ECO:0000313" key="16">
    <source>
        <dbReference type="Proteomes" id="UP000510822"/>
    </source>
</evidence>
<dbReference type="CDD" id="cd17932">
    <property type="entry name" value="DEXQc_UvrD"/>
    <property type="match status" value="1"/>
</dbReference>
<evidence type="ECO:0000259" key="14">
    <source>
        <dbReference type="PROSITE" id="PS51217"/>
    </source>
</evidence>
<reference evidence="15 16" key="1">
    <citation type="journal article" date="2016" name="Int. J. Syst. Evol. Microbiol.">
        <title>Chitinibacter fontanus sp. nov., isolated from a spring.</title>
        <authorList>
            <person name="Sheu S.Y."/>
            <person name="Li Y.S."/>
            <person name="Young C.C."/>
            <person name="Chen W.M."/>
        </authorList>
    </citation>
    <scope>NUCLEOTIDE SEQUENCE [LARGE SCALE GENOMIC DNA]</scope>
    <source>
        <strain evidence="15 16">STM-7</strain>
    </source>
</reference>
<accession>A0A7D5Z9L3</accession>
<comment type="catalytic activity">
    <reaction evidence="11">
        <text>ATP + H2O = ADP + phosphate + H(+)</text>
        <dbReference type="Rhea" id="RHEA:13065"/>
        <dbReference type="ChEBI" id="CHEBI:15377"/>
        <dbReference type="ChEBI" id="CHEBI:15378"/>
        <dbReference type="ChEBI" id="CHEBI:30616"/>
        <dbReference type="ChEBI" id="CHEBI:43474"/>
        <dbReference type="ChEBI" id="CHEBI:456216"/>
        <dbReference type="EC" id="5.6.2.4"/>
    </reaction>
</comment>
<keyword evidence="4 12" id="KW-0347">Helicase</keyword>
<proteinExistence type="inferred from homology"/>
<dbReference type="Gene3D" id="1.10.486.10">
    <property type="entry name" value="PCRA, domain 4"/>
    <property type="match status" value="1"/>
</dbReference>
<dbReference type="GO" id="GO:0000725">
    <property type="term" value="P:recombinational repair"/>
    <property type="evidence" value="ECO:0007669"/>
    <property type="project" value="TreeGrafter"/>
</dbReference>
<dbReference type="GO" id="GO:0043138">
    <property type="term" value="F:3'-5' DNA helicase activity"/>
    <property type="evidence" value="ECO:0007669"/>
    <property type="project" value="UniProtKB-EC"/>
</dbReference>
<dbReference type="PROSITE" id="PS51198">
    <property type="entry name" value="UVRD_HELICASE_ATP_BIND"/>
    <property type="match status" value="1"/>
</dbReference>
<evidence type="ECO:0000256" key="11">
    <source>
        <dbReference type="ARBA" id="ARBA00048988"/>
    </source>
</evidence>
<dbReference type="GO" id="GO:0016787">
    <property type="term" value="F:hydrolase activity"/>
    <property type="evidence" value="ECO:0007669"/>
    <property type="project" value="UniProtKB-UniRule"/>
</dbReference>
<feature type="domain" description="UvrD-like helicase C-terminal" evidence="14">
    <location>
        <begin position="495"/>
        <end position="771"/>
    </location>
</feature>
<dbReference type="Pfam" id="PF00580">
    <property type="entry name" value="UvrD-helicase"/>
    <property type="match status" value="1"/>
</dbReference>
<sequence>MDALELARQRAAELHREVVRLGHDPWAPYDFTVAEAKHRGLTVEKCVPGADILDGGRAFFDRDARLIIHEDAGSSFEQAFLVAHEIGHVELGDNEDDEGPYAIDMDRTGETTPQGVDRVVDYSHRQRREVQMDLFAREFLLPRPVIRELHLSQAMTCSDIAARIGAPFAVVAQQMLDALLLPNVVSEAPSQTVDIPLNEMQRQAAEHRGSAYLLQAGPGTGKTRTLIARVESLLDEGVDPRRILLLTFSNRAAAEMAERLARTRPAAAAALWVGTFHRFGLDILRRFFDQTDLPEDPRLMDRTEAVELLEQEFSRLGLVHYRDVYDPSQLIADLLNAISRAKDEVYDATLYRALAQQMADSARSPAEVENAERVLEVATVYDAYESLKKQAGCVDFGDLVLRPVQLLESNDSVRLQLQQTYDHVLVDEYQDVNRSSVRLLTALRPDGHNLWVVGDGKQSIYRFRGASSFNISRFGREDFSGGQTAFLEQNYRSVPEVVKAFSAFAADMHAGGEHSRLEAERASQGLPPELCLVATGDLTSAALAENIELMRREGYSYRDQAVLCRGNDKLAELGQDLERLGIPVLFLGSLFERQEIKDLMSFLSLLTDRRAMGMVRIACWPEFAMCLEDVVHLFEHLRTTNATPGDWTSAAAHLSPSGQTALVTLSSALTGFDAASPPWMVLATILLDRTRMAARIAASDRIADQAQGIATWQFLNFVRGQPPGQGLPIVRLMDRIRRLLKLRDDRDLRQLPAAAQGIDAVRLMTIHGAKGLEFPIVHLTGMNKDGMPGAYKPPKCPIPEGMIAGTAASSEETERDAQAQEKECLFYVAMSRARDRLLMYAAQAKANGSQRPLSEFLARLGPIQPTLVAPKLRLPPALDTIPVPVEFSGLVSFSAQAAALYEKCPRRFLYTHLLQVGGRRQASAFMKMHEVVRSVCQSVIEKNQSLGWEDELDTVLAAHDLNSHGYGAEYHSIATDMIQFFLASRYGATAEATQTLSLAFGNQQITVRPDEVLIKDGVQTLRNIRTGHSPRKDPTDLATAATLLATQHVFPSAAVEVVYLADQQIKPLSLTPRQLTNSLGKLEDMLRDIQAGHFGAERSEYNCPGCPAFFVCGAMPSGTLCKSF</sequence>
<keyword evidence="2 12" id="KW-0547">Nucleotide-binding</keyword>
<dbReference type="InterPro" id="IPR014017">
    <property type="entry name" value="DNA_helicase_UvrD-like_C"/>
</dbReference>
<dbReference type="InterPro" id="IPR010359">
    <property type="entry name" value="IrrE_HExxH"/>
</dbReference>
<dbReference type="Proteomes" id="UP000510822">
    <property type="component" value="Chromosome"/>
</dbReference>
<dbReference type="GO" id="GO:0005524">
    <property type="term" value="F:ATP binding"/>
    <property type="evidence" value="ECO:0007669"/>
    <property type="project" value="UniProtKB-UniRule"/>
</dbReference>
<dbReference type="Pfam" id="PF06114">
    <property type="entry name" value="Peptidase_M78"/>
    <property type="match status" value="1"/>
</dbReference>
<evidence type="ECO:0000313" key="15">
    <source>
        <dbReference type="EMBL" id="QLI80865.1"/>
    </source>
</evidence>
<evidence type="ECO:0000256" key="8">
    <source>
        <dbReference type="ARBA" id="ARBA00034617"/>
    </source>
</evidence>
<keyword evidence="16" id="KW-1185">Reference proteome</keyword>
<evidence type="ECO:0000256" key="10">
    <source>
        <dbReference type="ARBA" id="ARBA00034923"/>
    </source>
</evidence>
<keyword evidence="5 12" id="KW-0067">ATP-binding</keyword>